<dbReference type="FunFam" id="3.40.50.11060:FF:000001">
    <property type="entry name" value="GTPase HflX"/>
    <property type="match status" value="1"/>
</dbReference>
<dbReference type="AlphaFoldDB" id="A0A2I1I6Q2"/>
<organism evidence="11 12">
    <name type="scientific">Schaalia turicensis</name>
    <dbReference type="NCBI Taxonomy" id="131111"/>
    <lineage>
        <taxon>Bacteria</taxon>
        <taxon>Bacillati</taxon>
        <taxon>Actinomycetota</taxon>
        <taxon>Actinomycetes</taxon>
        <taxon>Actinomycetales</taxon>
        <taxon>Actinomycetaceae</taxon>
        <taxon>Schaalia</taxon>
    </lineage>
</organism>
<feature type="binding site" evidence="7">
    <location>
        <begin position="421"/>
        <end position="423"/>
    </location>
    <ligand>
        <name>GTP</name>
        <dbReference type="ChEBI" id="CHEBI:37565"/>
    </ligand>
</feature>
<keyword evidence="4 8" id="KW-0460">Magnesium</keyword>
<evidence type="ECO:0000256" key="5">
    <source>
        <dbReference type="ARBA" id="ARBA00023134"/>
    </source>
</evidence>
<dbReference type="InterPro" id="IPR025121">
    <property type="entry name" value="GTPase_HflX_N"/>
</dbReference>
<evidence type="ECO:0000256" key="4">
    <source>
        <dbReference type="ARBA" id="ARBA00022842"/>
    </source>
</evidence>
<name>A0A2I1I6Q2_9ACTO</name>
<evidence type="ECO:0000256" key="6">
    <source>
        <dbReference type="HAMAP-Rule" id="MF_00900"/>
    </source>
</evidence>
<keyword evidence="3 6" id="KW-0547">Nucleotide-binding</keyword>
<accession>A0A2I1I6Q2</accession>
<feature type="binding site" evidence="7">
    <location>
        <begin position="283"/>
        <end position="290"/>
    </location>
    <ligand>
        <name>GTP</name>
        <dbReference type="ChEBI" id="CHEBI:37565"/>
    </ligand>
</feature>
<dbReference type="Proteomes" id="UP000234545">
    <property type="component" value="Unassembled WGS sequence"/>
</dbReference>
<gene>
    <name evidence="6 11" type="primary">hflX</name>
    <name evidence="11" type="ORF">CYJ25_00725</name>
</gene>
<dbReference type="InterPro" id="IPR042108">
    <property type="entry name" value="GTPase_HflX_N_sf"/>
</dbReference>
<protein>
    <recommendedName>
        <fullName evidence="6">GTPase HflX</fullName>
    </recommendedName>
    <alternativeName>
        <fullName evidence="6">GTP-binding protein HflX</fullName>
    </alternativeName>
</protein>
<evidence type="ECO:0000256" key="3">
    <source>
        <dbReference type="ARBA" id="ARBA00022741"/>
    </source>
</evidence>
<feature type="compositionally biased region" description="Basic and acidic residues" evidence="9">
    <location>
        <begin position="40"/>
        <end position="51"/>
    </location>
</feature>
<comment type="similarity">
    <text evidence="6">Belongs to the TRAFAC class OBG-HflX-like GTPase superfamily. HflX GTPase family.</text>
</comment>
<feature type="binding site" evidence="7">
    <location>
        <begin position="308"/>
        <end position="312"/>
    </location>
    <ligand>
        <name>GTP</name>
        <dbReference type="ChEBI" id="CHEBI:37565"/>
    </ligand>
</feature>
<dbReference type="Pfam" id="PF16360">
    <property type="entry name" value="GTP-bdg_M"/>
    <property type="match status" value="1"/>
</dbReference>
<dbReference type="InterPro" id="IPR027417">
    <property type="entry name" value="P-loop_NTPase"/>
</dbReference>
<comment type="caution">
    <text evidence="11">The sequence shown here is derived from an EMBL/GenBank/DDBJ whole genome shotgun (WGS) entry which is preliminary data.</text>
</comment>
<dbReference type="GO" id="GO:0005525">
    <property type="term" value="F:GTP binding"/>
    <property type="evidence" value="ECO:0007669"/>
    <property type="project" value="UniProtKB-UniRule"/>
</dbReference>
<feature type="binding site" evidence="8">
    <location>
        <position position="290"/>
    </location>
    <ligand>
        <name>Mg(2+)</name>
        <dbReference type="ChEBI" id="CHEBI:18420"/>
    </ligand>
</feature>
<dbReference type="Gene3D" id="3.40.50.300">
    <property type="entry name" value="P-loop containing nucleotide triphosphate hydrolases"/>
    <property type="match status" value="1"/>
</dbReference>
<keyword evidence="1 6" id="KW-0963">Cytoplasm</keyword>
<dbReference type="GO" id="GO:0046872">
    <property type="term" value="F:metal ion binding"/>
    <property type="evidence" value="ECO:0007669"/>
    <property type="project" value="UniProtKB-KW"/>
</dbReference>
<dbReference type="InterPro" id="IPR006073">
    <property type="entry name" value="GTP-bd"/>
</dbReference>
<comment type="subunit">
    <text evidence="6">Monomer. Associates with the 50S ribosomal subunit.</text>
</comment>
<dbReference type="EMBL" id="PKKJ01000001">
    <property type="protein sequence ID" value="PKY66804.1"/>
    <property type="molecule type" value="Genomic_DNA"/>
</dbReference>
<dbReference type="PIRSF" id="PIRSF006809">
    <property type="entry name" value="GTP-binding_hflX_prd"/>
    <property type="match status" value="1"/>
</dbReference>
<dbReference type="Pfam" id="PF01926">
    <property type="entry name" value="MMR_HSR1"/>
    <property type="match status" value="1"/>
</dbReference>
<keyword evidence="5 6" id="KW-0342">GTP-binding</keyword>
<feature type="binding site" evidence="8">
    <location>
        <position position="310"/>
    </location>
    <ligand>
        <name>Mg(2+)</name>
        <dbReference type="ChEBI" id="CHEBI:18420"/>
    </ligand>
</feature>
<proteinExistence type="inferred from homology"/>
<dbReference type="GO" id="GO:0005737">
    <property type="term" value="C:cytoplasm"/>
    <property type="evidence" value="ECO:0007669"/>
    <property type="project" value="UniProtKB-SubCell"/>
</dbReference>
<dbReference type="CDD" id="cd01878">
    <property type="entry name" value="HflX"/>
    <property type="match status" value="1"/>
</dbReference>
<evidence type="ECO:0000256" key="1">
    <source>
        <dbReference type="ARBA" id="ARBA00022490"/>
    </source>
</evidence>
<feature type="region of interest" description="Disordered" evidence="9">
    <location>
        <begin position="32"/>
        <end position="51"/>
    </location>
</feature>
<dbReference type="OrthoDB" id="9812272at2"/>
<comment type="subcellular location">
    <subcellularLocation>
        <location evidence="6">Cytoplasm</location>
    </subcellularLocation>
    <text evidence="6">May associate with membranes.</text>
</comment>
<dbReference type="Gene3D" id="6.10.250.2860">
    <property type="match status" value="1"/>
</dbReference>
<dbReference type="PRINTS" id="PR00326">
    <property type="entry name" value="GTP1OBG"/>
</dbReference>
<dbReference type="Gene3D" id="3.40.50.11060">
    <property type="entry name" value="GTPase HflX, N-terminal domain"/>
    <property type="match status" value="1"/>
</dbReference>
<dbReference type="InterPro" id="IPR030394">
    <property type="entry name" value="G_HFLX_dom"/>
</dbReference>
<dbReference type="GO" id="GO:0043022">
    <property type="term" value="F:ribosome binding"/>
    <property type="evidence" value="ECO:0007669"/>
    <property type="project" value="TreeGrafter"/>
</dbReference>
<evidence type="ECO:0000256" key="8">
    <source>
        <dbReference type="PIRSR" id="PIRSR006809-2"/>
    </source>
</evidence>
<comment type="cofactor">
    <cofactor evidence="8">
        <name>Mg(2+)</name>
        <dbReference type="ChEBI" id="CHEBI:18420"/>
    </cofactor>
</comment>
<dbReference type="PROSITE" id="PS51705">
    <property type="entry name" value="G_HFLX"/>
    <property type="match status" value="1"/>
</dbReference>
<dbReference type="SUPFAM" id="SSF52540">
    <property type="entry name" value="P-loop containing nucleoside triphosphate hydrolases"/>
    <property type="match status" value="1"/>
</dbReference>
<dbReference type="NCBIfam" id="TIGR03156">
    <property type="entry name" value="GTP_HflX"/>
    <property type="match status" value="1"/>
</dbReference>
<evidence type="ECO:0000259" key="10">
    <source>
        <dbReference type="PROSITE" id="PS51705"/>
    </source>
</evidence>
<evidence type="ECO:0000256" key="2">
    <source>
        <dbReference type="ARBA" id="ARBA00022723"/>
    </source>
</evidence>
<reference evidence="11 12" key="1">
    <citation type="submission" date="2017-12" db="EMBL/GenBank/DDBJ databases">
        <title>Phylogenetic diversity of female urinary microbiome.</title>
        <authorList>
            <person name="Thomas-White K."/>
            <person name="Wolfe A.J."/>
        </authorList>
    </citation>
    <scope>NUCLEOTIDE SEQUENCE [LARGE SCALE GENOMIC DNA]</scope>
    <source>
        <strain evidence="11 12">UMB0250</strain>
    </source>
</reference>
<evidence type="ECO:0000256" key="9">
    <source>
        <dbReference type="SAM" id="MobiDB-lite"/>
    </source>
</evidence>
<dbReference type="RefSeq" id="WP_101627314.1">
    <property type="nucleotide sequence ID" value="NZ_PKKJ01000001.1"/>
</dbReference>
<feature type="domain" description="Hflx-type G" evidence="10">
    <location>
        <begin position="277"/>
        <end position="443"/>
    </location>
</feature>
<evidence type="ECO:0000313" key="12">
    <source>
        <dbReference type="Proteomes" id="UP000234545"/>
    </source>
</evidence>
<sequence>MDNPGFSADDELAQQRANDVVARILARRGTALESTAGQDHSADAGDLEREARAGTRRIQGYANDREEISEVEYRQVRLEKVVLVGLRTTQTEEEVETSLRELAALAQTAGSQVLDAVVQKRVKPDPATYLGSGKAKELAGIVRAVEADTVIVDEELAPSQRRGLEDVVDAKVVDRTALILDIFAQHAKSREGKAQVELAQLEYLLPRLRGWGDSMSRQAGGRVAGGAGIGSRGPGETKIELDRRRIRTRMAKLREEIRKMEPARRTQRLSRRRGAVPSVAIVGYTNAGKSTLLNQLTGAGVLVEDALFATLDPTVRRTQTADGREYTLSDTVGFVRSLPTQLVEAFRSTLEEAGEADLLVHVVDAAHPDPVGQVEAVHQVLGEIEGALDIPEIIVLNKADLASAEQLALLRTYFPSSVAVSGYTGFGVDELRHRIEEALPRPRIQIDCVIPYSRGDLVHQIHEDGEVDHEEYVAEGTRIRARVDEHLAALIRDVALPVATEGAPYARQDSGE</sequence>
<evidence type="ECO:0000313" key="11">
    <source>
        <dbReference type="EMBL" id="PKY66804.1"/>
    </source>
</evidence>
<dbReference type="InterPro" id="IPR032305">
    <property type="entry name" value="GTP-bd_M"/>
</dbReference>
<feature type="binding site" evidence="7">
    <location>
        <begin position="397"/>
        <end position="400"/>
    </location>
    <ligand>
        <name>GTP</name>
        <dbReference type="ChEBI" id="CHEBI:37565"/>
    </ligand>
</feature>
<dbReference type="InterPro" id="IPR016496">
    <property type="entry name" value="GTPase_HflX"/>
</dbReference>
<feature type="binding site" evidence="7">
    <location>
        <begin position="330"/>
        <end position="333"/>
    </location>
    <ligand>
        <name>GTP</name>
        <dbReference type="ChEBI" id="CHEBI:37565"/>
    </ligand>
</feature>
<keyword evidence="2 8" id="KW-0479">Metal-binding</keyword>
<dbReference type="GO" id="GO:0003924">
    <property type="term" value="F:GTPase activity"/>
    <property type="evidence" value="ECO:0007669"/>
    <property type="project" value="UniProtKB-UniRule"/>
</dbReference>
<dbReference type="Pfam" id="PF13167">
    <property type="entry name" value="GTP-bdg_N"/>
    <property type="match status" value="1"/>
</dbReference>
<evidence type="ECO:0000256" key="7">
    <source>
        <dbReference type="PIRSR" id="PIRSR006809-1"/>
    </source>
</evidence>
<dbReference type="PANTHER" id="PTHR10229:SF0">
    <property type="entry name" value="GTP-BINDING PROTEIN 6-RELATED"/>
    <property type="match status" value="1"/>
</dbReference>
<dbReference type="PANTHER" id="PTHR10229">
    <property type="entry name" value="GTP-BINDING PROTEIN HFLX"/>
    <property type="match status" value="1"/>
</dbReference>
<comment type="function">
    <text evidence="6">GTPase that associates with the 50S ribosomal subunit and may have a role during protein synthesis or ribosome biogenesis.</text>
</comment>
<dbReference type="HAMAP" id="MF_00900">
    <property type="entry name" value="GTPase_HflX"/>
    <property type="match status" value="1"/>
</dbReference>